<name>A0A066UIR0_9GAMM</name>
<evidence type="ECO:0000313" key="1">
    <source>
        <dbReference type="EMBL" id="KDN25727.1"/>
    </source>
</evidence>
<organism evidence="1 2">
    <name type="scientific">Moraxella bovoculi 237</name>
    <dbReference type="NCBI Taxonomy" id="743974"/>
    <lineage>
        <taxon>Bacteria</taxon>
        <taxon>Pseudomonadati</taxon>
        <taxon>Pseudomonadota</taxon>
        <taxon>Gammaproteobacteria</taxon>
        <taxon>Moraxellales</taxon>
        <taxon>Moraxellaceae</taxon>
        <taxon>Moraxella</taxon>
    </lineage>
</organism>
<proteinExistence type="predicted"/>
<comment type="caution">
    <text evidence="1">The sequence shown here is derived from an EMBL/GenBank/DDBJ whole genome shotgun (WGS) entry which is preliminary data.</text>
</comment>
<protein>
    <submittedName>
        <fullName evidence="1">Uncharacterized protein</fullName>
    </submittedName>
</protein>
<accession>A0A066UIR0</accession>
<reference evidence="1 2" key="1">
    <citation type="journal article" date="2014" name="Genome Announc.">
        <title>Draft Genome Sequence of Moraxella bovoculi Strain 237T (ATCC BAA-1259T) Isolated from a Calf with Infectious Bovine Keratoconjunctivitis.</title>
        <authorList>
            <person name="Calcutt M.J."/>
            <person name="Foecking M.F."/>
            <person name="Martin N.T."/>
            <person name="Mhlanga-Mutangadura T."/>
            <person name="Reilly T.J."/>
        </authorList>
    </citation>
    <scope>NUCLEOTIDE SEQUENCE [LARGE SCALE GENOMIC DNA]</scope>
    <source>
        <strain evidence="1 2">237</strain>
    </source>
</reference>
<dbReference type="EMBL" id="AOMT01000005">
    <property type="protein sequence ID" value="KDN25727.1"/>
    <property type="molecule type" value="Genomic_DNA"/>
</dbReference>
<dbReference type="RefSeq" id="WP_052585205.1">
    <property type="nucleotide sequence ID" value="NZ_AOMT01000005.1"/>
</dbReference>
<dbReference type="eggNOG" id="COG4929">
    <property type="taxonomic scope" value="Bacteria"/>
</dbReference>
<dbReference type="Proteomes" id="UP000035860">
    <property type="component" value="Unassembled WGS sequence"/>
</dbReference>
<gene>
    <name evidence="1" type="ORF">MBO_00985</name>
</gene>
<keyword evidence="2" id="KW-1185">Reference proteome</keyword>
<dbReference type="AlphaFoldDB" id="A0A066UIR0"/>
<sequence>MNIHQDKYHNKSSVKVWILKDKQDRLVKSAFTKAEFSPEEQVNLQPSILKNSHNYITSLYPAASSYLFAEGLAECYAQANYAHRKIDKDGKPMLVDLVDGELKPLTCEHK</sequence>
<evidence type="ECO:0000313" key="2">
    <source>
        <dbReference type="Proteomes" id="UP000035860"/>
    </source>
</evidence>
<dbReference type="OrthoDB" id="4868247at2"/>